<sequence>MTNPLVAQREDSTTAYSGIQIAESVADTQKAIESGDWASGVMGAVGTGLDALGMAMDPFGAIFSAGVGWLIEHVGPVSDALDSLTGDPDEIKAHSETWKNVSAELDAINTEMKDLVKADTASWLGEAGDAYRKRSEDTANLIAAAKAAADGAADGIGTAGEVVGAVRSLVRDIIAELVGHLVSWALQVVCTLGIAMAWVVPQVVAEVAKVASKIADITTKLIKAMKALTPLLKKLGDGFGDAKKQLDKIKADGAKNDGPASTKTASADDKPRGGDNSTQPPGENRGDGNASTASQHADGDASRAGNGNARTEKSAARPEDPVVAGRDRVCKPGSGDPVDPATGDMFDSAVDVRIEAALPLVLQRSHISSYRAGRLFGRTWASTVDQRLEFDARGVVFAAEDGALLVYPEPPEDGGSVLPEAGPRWPLARTAEGYRIWRPLTGEILYFGKEPVGIAPIVAVADGNGSRIDFDYEAGALVGIRHSGGHYVDVIAEDGLIKEFRLRDRTGAIPLVRYSYEHERLAEVINSSGESMRFSYDADGRITRWVDRNGEWYEYHYDADGRVVRTEGSGGALTGEWEYDGSTTLYTDACGHTTRFDFNEAHQLIRETDPLGHVTSSEWDGHNNLLSRVDPLGRTVRYRYTELGEVAAIIRPDGAQQRAEFDEFGRRTAVVEPDGGVWRYAYDERGNRSSVTDPSGAVTTYAYDDRGHLEAMTDPAGGVHRWETDAAGRVLVATDSEGASIRYTRDQFGRVATTTDPAGNVTRFRWSIEGRLLSRTLPDGSVESWRYDAEGNEVGYVDEAGKGTVFETTHFDLVSAEVRPDGSRIEFAYDAALRLTEVRAPNGLAWQYRYDGAGNLLAEIDYDGREIRYSYDAAGQLVERVNGAGEVTRFVRDELGNVVEKHAGGRISRFEYDAAERLVRAVNADADVVLERDARGRVLREAVNGRALEFRYDAAGRRVYRRTPTGAESIWSHDADHRATGLRTAGRRLDFDFDAVGREVRRRVDTGAELTQRWDARDQLVEQTMSVASDDPAHRRPVQQRRYRYFADGHLAGVDDPLSGTRSFELDAAGQVLAVRGADRSERYSYDEVGNLLQAAWRNAPGAEPDAQGARSYRANRLQTAGGLSYIYDAQGRVVVRQRKRLSRKPDAWHFSWDAEDRLVGVVTPDGVRWIYRYDALGRRVAKQRLAADGVTVAEQVDFTWDDVALVEQVHNGRHATVWNYGQDEGVVPITQTERMLTPEQHWADTAFYSIVTDLIGMPTELVDPRGNLAWQARSTVWGEPLAATGGPATTPLRFPGQYFDAETGLHYNVHRYYDPSTARFTSNDPLGLDPSPNPAAYVHNPLTWMDPLGLTGRPGGCSGGSRDVVYRNLREDEDPRKGLFAKDWEYEPKRYVRGPKSGEIKYDDMGTPSGHVGNGSGENFKSRFISTTKDYGVAEKFREPGQRTVAIDLKRYKELGGGGAGSVLDVSTEAGRAKATFLCGGGWGSTAKGYATGSQEVLLGGAVHPGAITQVHPKP</sequence>
<dbReference type="InterPro" id="IPR006530">
    <property type="entry name" value="YD"/>
</dbReference>
<dbReference type="NCBIfam" id="TIGR01643">
    <property type="entry name" value="YD_repeat_2x"/>
    <property type="match status" value="12"/>
</dbReference>
<accession>A0A1I6V5F6</accession>
<dbReference type="EMBL" id="FOZX01000016">
    <property type="protein sequence ID" value="SFT08923.1"/>
    <property type="molecule type" value="Genomic_DNA"/>
</dbReference>
<evidence type="ECO:0000259" key="4">
    <source>
        <dbReference type="Pfam" id="PF25023"/>
    </source>
</evidence>
<organism evidence="5 6">
    <name type="scientific">Saccharopolyspora flava</name>
    <dbReference type="NCBI Taxonomy" id="95161"/>
    <lineage>
        <taxon>Bacteria</taxon>
        <taxon>Bacillati</taxon>
        <taxon>Actinomycetota</taxon>
        <taxon>Actinomycetes</taxon>
        <taxon>Pseudonocardiales</taxon>
        <taxon>Pseudonocardiaceae</taxon>
        <taxon>Saccharopolyspora</taxon>
    </lineage>
</organism>
<name>A0A1I6V5F6_9PSEU</name>
<feature type="domain" description="DUF6531" evidence="3">
    <location>
        <begin position="335"/>
        <end position="407"/>
    </location>
</feature>
<evidence type="ECO:0000313" key="5">
    <source>
        <dbReference type="EMBL" id="SFT08923.1"/>
    </source>
</evidence>
<dbReference type="OrthoDB" id="4981820at2"/>
<evidence type="ECO:0000256" key="2">
    <source>
        <dbReference type="SAM" id="MobiDB-lite"/>
    </source>
</evidence>
<evidence type="ECO:0000259" key="3">
    <source>
        <dbReference type="Pfam" id="PF20148"/>
    </source>
</evidence>
<dbReference type="PRINTS" id="PR00394">
    <property type="entry name" value="RHSPROTEIN"/>
</dbReference>
<feature type="region of interest" description="Disordered" evidence="2">
    <location>
        <begin position="250"/>
        <end position="341"/>
    </location>
</feature>
<dbReference type="Pfam" id="PF20148">
    <property type="entry name" value="DUF6531"/>
    <property type="match status" value="1"/>
</dbReference>
<keyword evidence="6" id="KW-1185">Reference proteome</keyword>
<dbReference type="InterPro" id="IPR056823">
    <property type="entry name" value="TEN-like_YD-shell"/>
</dbReference>
<dbReference type="InterPro" id="IPR022385">
    <property type="entry name" value="Rhs_assc_core"/>
</dbReference>
<gene>
    <name evidence="5" type="ORF">SAMN05660874_05608</name>
</gene>
<keyword evidence="1" id="KW-0677">Repeat</keyword>
<dbReference type="InterPro" id="IPR050708">
    <property type="entry name" value="T6SS_VgrG/RHS"/>
</dbReference>
<dbReference type="SUPFAM" id="SSF140453">
    <property type="entry name" value="EsxAB dimer-like"/>
    <property type="match status" value="1"/>
</dbReference>
<dbReference type="PANTHER" id="PTHR32305">
    <property type="match status" value="1"/>
</dbReference>
<dbReference type="InterPro" id="IPR036689">
    <property type="entry name" value="ESAT-6-like_sf"/>
</dbReference>
<feature type="domain" description="Teneurin-like YD-shell" evidence="4">
    <location>
        <begin position="1063"/>
        <end position="1325"/>
    </location>
</feature>
<dbReference type="Gene3D" id="1.20.1260.20">
    <property type="entry name" value="PPE superfamily"/>
    <property type="match status" value="1"/>
</dbReference>
<feature type="compositionally biased region" description="Basic and acidic residues" evidence="2">
    <location>
        <begin position="310"/>
        <end position="330"/>
    </location>
</feature>
<feature type="domain" description="Teneurin-like YD-shell" evidence="4">
    <location>
        <begin position="527"/>
        <end position="758"/>
    </location>
</feature>
<dbReference type="InterPro" id="IPR038332">
    <property type="entry name" value="PPE_sf"/>
</dbReference>
<protein>
    <submittedName>
        <fullName evidence="5">RHS repeat-associated core domain-containing protein</fullName>
    </submittedName>
</protein>
<dbReference type="Pfam" id="PF25023">
    <property type="entry name" value="TEN_YD-shell"/>
    <property type="match status" value="2"/>
</dbReference>
<dbReference type="Proteomes" id="UP000198852">
    <property type="component" value="Unassembled WGS sequence"/>
</dbReference>
<dbReference type="RefSeq" id="WP_139274191.1">
    <property type="nucleotide sequence ID" value="NZ_FOZX01000016.1"/>
</dbReference>
<dbReference type="NCBIfam" id="TIGR03696">
    <property type="entry name" value="Rhs_assc_core"/>
    <property type="match status" value="1"/>
</dbReference>
<dbReference type="STRING" id="95161.SAMN05660874_05608"/>
<proteinExistence type="predicted"/>
<reference evidence="6" key="1">
    <citation type="submission" date="2016-10" db="EMBL/GenBank/DDBJ databases">
        <authorList>
            <person name="Varghese N."/>
            <person name="Submissions S."/>
        </authorList>
    </citation>
    <scope>NUCLEOTIDE SEQUENCE [LARGE SCALE GENOMIC DNA]</scope>
    <source>
        <strain evidence="6">DSM 44771</strain>
    </source>
</reference>
<evidence type="ECO:0000313" key="6">
    <source>
        <dbReference type="Proteomes" id="UP000198852"/>
    </source>
</evidence>
<dbReference type="SUPFAM" id="SSF82171">
    <property type="entry name" value="DPP6 N-terminal domain-like"/>
    <property type="match status" value="1"/>
</dbReference>
<dbReference type="PANTHER" id="PTHR32305:SF15">
    <property type="entry name" value="PROTEIN RHSA-RELATED"/>
    <property type="match status" value="1"/>
</dbReference>
<dbReference type="Pfam" id="PF05593">
    <property type="entry name" value="RHS_repeat"/>
    <property type="match status" value="2"/>
</dbReference>
<dbReference type="InterPro" id="IPR031325">
    <property type="entry name" value="RHS_repeat"/>
</dbReference>
<evidence type="ECO:0000256" key="1">
    <source>
        <dbReference type="ARBA" id="ARBA00022737"/>
    </source>
</evidence>
<dbReference type="Gene3D" id="2.180.10.10">
    <property type="entry name" value="RHS repeat-associated core"/>
    <property type="match status" value="3"/>
</dbReference>
<dbReference type="InterPro" id="IPR045351">
    <property type="entry name" value="DUF6531"/>
</dbReference>